<evidence type="ECO:0000313" key="2">
    <source>
        <dbReference type="Proteomes" id="UP000289482"/>
    </source>
</evidence>
<dbReference type="AlphaFoldDB" id="A0A4Q1R8D0"/>
<accession>A0A4Q1R8D0</accession>
<name>A0A4Q1R8D0_9ACTN</name>
<dbReference type="Proteomes" id="UP000289482">
    <property type="component" value="Unassembled WGS sequence"/>
</dbReference>
<evidence type="ECO:0008006" key="3">
    <source>
        <dbReference type="Google" id="ProtNLM"/>
    </source>
</evidence>
<proteinExistence type="predicted"/>
<protein>
    <recommendedName>
        <fullName evidence="3">Acetoacetate decarboxylase</fullName>
    </recommendedName>
</protein>
<evidence type="ECO:0000313" key="1">
    <source>
        <dbReference type="EMBL" id="RXS69634.1"/>
    </source>
</evidence>
<sequence>MTTPFPEIPEGLSLPFYYSALLNCGVNYLVDYDRCAKRLEGTGFTAAAFDGAACVSFNYQLYVGQFRQGASITQEVEYNVICHPDSRRGQVPDVTFEQYALGDEQSRHLGNFRLHVPCDNELAIAAGETLFGEPKFRTTFTTELPTPNAPGPETWMFRCHDPEDAEAALFTCVVDLSGLTPIPASFSPVTEYGVVDGVPIGARWNILSPLNVHLLGPGRADRVRLTFGESNHPMSTDMQEMLEDAEPASVFTFRSAPAAVQSRAYYV</sequence>
<dbReference type="EMBL" id="SDIF01000009">
    <property type="protein sequence ID" value="RXS69634.1"/>
    <property type="molecule type" value="Genomic_DNA"/>
</dbReference>
<keyword evidence="2" id="KW-1185">Reference proteome</keyword>
<comment type="caution">
    <text evidence="1">The sequence shown here is derived from an EMBL/GenBank/DDBJ whole genome shotgun (WGS) entry which is preliminary data.</text>
</comment>
<gene>
    <name evidence="1" type="ORF">EST54_05290</name>
</gene>
<organism evidence="1 2">
    <name type="scientific">Streptomyces sioyaensis</name>
    <dbReference type="NCBI Taxonomy" id="67364"/>
    <lineage>
        <taxon>Bacteria</taxon>
        <taxon>Bacillati</taxon>
        <taxon>Actinomycetota</taxon>
        <taxon>Actinomycetes</taxon>
        <taxon>Kitasatosporales</taxon>
        <taxon>Streptomycetaceae</taxon>
        <taxon>Streptomyces</taxon>
    </lineage>
</organism>
<dbReference type="RefSeq" id="WP_129245519.1">
    <property type="nucleotide sequence ID" value="NZ_JABZEL010000008.1"/>
</dbReference>
<dbReference type="GeneID" id="95777418"/>
<reference evidence="1 2" key="1">
    <citation type="submission" date="2019-01" db="EMBL/GenBank/DDBJ databases">
        <title>Draft genome sequences of the type strain Streptomyces sioyaensis DSM 40032 and its novel strain, TM32, a thermotolerant antibiotics-producing actinobacterium.</title>
        <authorList>
            <person name="Nakaew N."/>
            <person name="Lumyong S."/>
            <person name="Sloan W.T."/>
            <person name="Sungthong R."/>
        </authorList>
    </citation>
    <scope>NUCLEOTIDE SEQUENCE [LARGE SCALE GENOMIC DNA]</scope>
    <source>
        <strain evidence="1 2">DSM 40032</strain>
    </source>
</reference>